<dbReference type="AlphaFoldDB" id="A0A5B7FUB9"/>
<gene>
    <name evidence="4" type="ORF">E2C01_042722</name>
</gene>
<protein>
    <submittedName>
        <fullName evidence="4">Uncharacterized protein</fullName>
    </submittedName>
</protein>
<evidence type="ECO:0000313" key="4">
    <source>
        <dbReference type="EMBL" id="MPC48935.1"/>
    </source>
</evidence>
<feature type="compositionally biased region" description="Low complexity" evidence="1">
    <location>
        <begin position="92"/>
        <end position="103"/>
    </location>
</feature>
<feature type="region of interest" description="Disordered" evidence="1">
    <location>
        <begin position="82"/>
        <end position="116"/>
    </location>
</feature>
<keyword evidence="5" id="KW-1185">Reference proteome</keyword>
<sequence length="249" mass="26516">MYWVCLRAFWCCRCPLSGLLSVACISSALLPSPSCPLLTAVSLPPHSLPHSLTPSTTPHFINCCIDSGMVLDVTRCPSLPGLPTPLRSPRGSPKASPAASPAASPKPSPVTSPRAQPKHVASTGCAYRCVHGYLCGRVSLLHVSVVCVLLGITLLVVGLVQLAPGAVLTQAAIFSHTLEGVSRWAWSAGRPGIHVLQTIVAIESPSRWRLSFILRVYRNPGNRGTATRSRLVNIFCQAIVLDTELIDTD</sequence>
<accession>A0A5B7FUB9</accession>
<keyword evidence="2" id="KW-0812">Transmembrane</keyword>
<evidence type="ECO:0000256" key="2">
    <source>
        <dbReference type="SAM" id="Phobius"/>
    </source>
</evidence>
<evidence type="ECO:0000313" key="5">
    <source>
        <dbReference type="Proteomes" id="UP000324222"/>
    </source>
</evidence>
<evidence type="ECO:0000256" key="3">
    <source>
        <dbReference type="SAM" id="SignalP"/>
    </source>
</evidence>
<keyword evidence="3" id="KW-0732">Signal</keyword>
<dbReference type="Proteomes" id="UP000324222">
    <property type="component" value="Unassembled WGS sequence"/>
</dbReference>
<keyword evidence="2" id="KW-1133">Transmembrane helix</keyword>
<dbReference type="PROSITE" id="PS51257">
    <property type="entry name" value="PROKAR_LIPOPROTEIN"/>
    <property type="match status" value="1"/>
</dbReference>
<reference evidence="4 5" key="1">
    <citation type="submission" date="2019-05" db="EMBL/GenBank/DDBJ databases">
        <title>Another draft genome of Portunus trituberculatus and its Hox gene families provides insights of decapod evolution.</title>
        <authorList>
            <person name="Jeong J.-H."/>
            <person name="Song I."/>
            <person name="Kim S."/>
            <person name="Choi T."/>
            <person name="Kim D."/>
            <person name="Ryu S."/>
            <person name="Kim W."/>
        </authorList>
    </citation>
    <scope>NUCLEOTIDE SEQUENCE [LARGE SCALE GENOMIC DNA]</scope>
    <source>
        <tissue evidence="4">Muscle</tissue>
    </source>
</reference>
<organism evidence="4 5">
    <name type="scientific">Portunus trituberculatus</name>
    <name type="common">Swimming crab</name>
    <name type="synonym">Neptunus trituberculatus</name>
    <dbReference type="NCBI Taxonomy" id="210409"/>
    <lineage>
        <taxon>Eukaryota</taxon>
        <taxon>Metazoa</taxon>
        <taxon>Ecdysozoa</taxon>
        <taxon>Arthropoda</taxon>
        <taxon>Crustacea</taxon>
        <taxon>Multicrustacea</taxon>
        <taxon>Malacostraca</taxon>
        <taxon>Eumalacostraca</taxon>
        <taxon>Eucarida</taxon>
        <taxon>Decapoda</taxon>
        <taxon>Pleocyemata</taxon>
        <taxon>Brachyura</taxon>
        <taxon>Eubrachyura</taxon>
        <taxon>Portunoidea</taxon>
        <taxon>Portunidae</taxon>
        <taxon>Portuninae</taxon>
        <taxon>Portunus</taxon>
    </lineage>
</organism>
<proteinExistence type="predicted"/>
<evidence type="ECO:0000256" key="1">
    <source>
        <dbReference type="SAM" id="MobiDB-lite"/>
    </source>
</evidence>
<keyword evidence="2" id="KW-0472">Membrane</keyword>
<comment type="caution">
    <text evidence="4">The sequence shown here is derived from an EMBL/GenBank/DDBJ whole genome shotgun (WGS) entry which is preliminary data.</text>
</comment>
<dbReference type="EMBL" id="VSRR010008566">
    <property type="protein sequence ID" value="MPC48935.1"/>
    <property type="molecule type" value="Genomic_DNA"/>
</dbReference>
<feature type="signal peptide" evidence="3">
    <location>
        <begin position="1"/>
        <end position="28"/>
    </location>
</feature>
<name>A0A5B7FUB9_PORTR</name>
<feature type="transmembrane region" description="Helical" evidence="2">
    <location>
        <begin position="140"/>
        <end position="160"/>
    </location>
</feature>
<feature type="chain" id="PRO_5023134078" evidence="3">
    <location>
        <begin position="29"/>
        <end position="249"/>
    </location>
</feature>